<evidence type="ECO:0000313" key="2">
    <source>
        <dbReference type="EMBL" id="MCT7312782.1"/>
    </source>
</evidence>
<evidence type="ECO:0000256" key="1">
    <source>
        <dbReference type="SAM" id="MobiDB-lite"/>
    </source>
</evidence>
<dbReference type="RefSeq" id="WP_260784948.1">
    <property type="nucleotide sequence ID" value="NZ_JAOCQI010000003.1"/>
</dbReference>
<accession>A0ABT2LD08</accession>
<protein>
    <submittedName>
        <fullName evidence="2">Uncharacterized protein</fullName>
    </submittedName>
</protein>
<dbReference type="Proteomes" id="UP001164420">
    <property type="component" value="Unassembled WGS sequence"/>
</dbReference>
<keyword evidence="3" id="KW-1185">Reference proteome</keyword>
<gene>
    <name evidence="2" type="ORF">N5J06_17575</name>
</gene>
<proteinExistence type="predicted"/>
<feature type="region of interest" description="Disordered" evidence="1">
    <location>
        <begin position="151"/>
        <end position="189"/>
    </location>
</feature>
<name>A0ABT2LD08_9RALS</name>
<organism evidence="2 3">
    <name type="scientific">Ralstonia mojiangensis</name>
    <dbReference type="NCBI Taxonomy" id="2953895"/>
    <lineage>
        <taxon>Bacteria</taxon>
        <taxon>Pseudomonadati</taxon>
        <taxon>Pseudomonadota</taxon>
        <taxon>Betaproteobacteria</taxon>
        <taxon>Burkholderiales</taxon>
        <taxon>Burkholderiaceae</taxon>
        <taxon>Ralstonia</taxon>
    </lineage>
</organism>
<reference evidence="2 3" key="1">
    <citation type="journal article" date="2023" name="Front. Microbiol.">
        <title>Ralstonia chuxiongensis sp. nov., Ralstonia mojiangensis sp. nov., and Ralstonia soli sp. nov., isolated from tobacco fields, are three novel species in the family Burkholderiaceae.</title>
        <authorList>
            <person name="Lu C.H."/>
            <person name="Zhang Y.Y."/>
            <person name="Jiang N."/>
            <person name="Chen W."/>
            <person name="Shao X."/>
            <person name="Zhao Z.M."/>
            <person name="Lu W.L."/>
            <person name="Hu X."/>
            <person name="Xi Y.X."/>
            <person name="Zou S.Y."/>
            <person name="Wei Q.J."/>
            <person name="Lin Z.L."/>
            <person name="Gong L."/>
            <person name="Gai X.T."/>
            <person name="Zhang L.Q."/>
            <person name="Li J.Y."/>
            <person name="Jin Y."/>
            <person name="Xia Z.Y."/>
        </authorList>
    </citation>
    <scope>NUCLEOTIDE SEQUENCE [LARGE SCALE GENOMIC DNA]</scope>
    <source>
        <strain evidence="2 3">22TCJT01-1</strain>
    </source>
</reference>
<feature type="compositionally biased region" description="Polar residues" evidence="1">
    <location>
        <begin position="151"/>
        <end position="161"/>
    </location>
</feature>
<dbReference type="EMBL" id="JAOCQI010000003">
    <property type="protein sequence ID" value="MCT7312782.1"/>
    <property type="molecule type" value="Genomic_DNA"/>
</dbReference>
<evidence type="ECO:0000313" key="3">
    <source>
        <dbReference type="Proteomes" id="UP001164420"/>
    </source>
</evidence>
<sequence>MPKTNGIAFLRRAERPVVAETRIGPEVLYGAAGLGRVPRLNRDRHALQDVVNQFVTTRPKIFKRAERPLALNPMKHDSLPLEVNGDFPPTGPHPFMCPFVAVRIRKERIGILPKSLVTPGDGLQGRIQDFLDVRKVHCHFIAVKRTKKAPQSTVIPSNGLRSRTPLPRQGHQSDQSIRNDKQGRIHKRRSAPAVRSFCWEKATNGIDRAFPAVPCGRRATAQPDLVVGRMRTEHF</sequence>
<comment type="caution">
    <text evidence="2">The sequence shown here is derived from an EMBL/GenBank/DDBJ whole genome shotgun (WGS) entry which is preliminary data.</text>
</comment>